<dbReference type="Proteomes" id="UP000464780">
    <property type="component" value="Plasmid pSGAir0260_2"/>
</dbReference>
<keyword evidence="1" id="KW-0614">Plasmid</keyword>
<name>A0AB73UTD0_BACCE</name>
<organism evidence="1 2">
    <name type="scientific">Bacillus cereus</name>
    <dbReference type="NCBI Taxonomy" id="1396"/>
    <lineage>
        <taxon>Bacteria</taxon>
        <taxon>Bacillati</taxon>
        <taxon>Bacillota</taxon>
        <taxon>Bacilli</taxon>
        <taxon>Bacillales</taxon>
        <taxon>Bacillaceae</taxon>
        <taxon>Bacillus</taxon>
        <taxon>Bacillus cereus group</taxon>
    </lineage>
</organism>
<dbReference type="RefSeq" id="WP_162281207.1">
    <property type="nucleotide sequence ID" value="NZ_CP028013.2"/>
</dbReference>
<reference evidence="1 2" key="1">
    <citation type="submission" date="2018-03" db="EMBL/GenBank/DDBJ databases">
        <title>The complete genome of bacterial strain SGAir0260.</title>
        <authorList>
            <person name="Schuster S.C."/>
        </authorList>
    </citation>
    <scope>NUCLEOTIDE SEQUENCE [LARGE SCALE GENOMIC DNA]</scope>
    <source>
        <strain evidence="1 2">SGAir0260</strain>
        <plasmid evidence="1 2">pSGAir0260_2</plasmid>
    </source>
</reference>
<dbReference type="AlphaFoldDB" id="A0AB73UTD0"/>
<gene>
    <name evidence="1" type="ORF">C1N66_32050</name>
</gene>
<proteinExistence type="predicted"/>
<sequence length="212" mass="25840">MVFTDLERSLQQGFLTDIRGIVRTLLQDMDYVVVEEDKSFITDAFVEQVMVYLEKTRFFQKWIEVDFSTVELTELLQQMEHSMRRRKSTLRQRNYFNSLLYDLSLREDIPKDYLCMKKRLLQLEHLKEQQNKEKLQNSVSTKQIKVLKISWRKTFGRALEIPENIKQSEVNELFSKIHRKQCKIQRGNRENFEEEYRYLDEALAYIKHWRNK</sequence>
<evidence type="ECO:0000313" key="1">
    <source>
        <dbReference type="EMBL" id="QHV47629.1"/>
    </source>
</evidence>
<evidence type="ECO:0000313" key="2">
    <source>
        <dbReference type="Proteomes" id="UP000464780"/>
    </source>
</evidence>
<geneLocation type="plasmid" evidence="1 2">
    <name>pSGAir0260_2</name>
</geneLocation>
<protein>
    <submittedName>
        <fullName evidence="1">Uncharacterized protein</fullName>
    </submittedName>
</protein>
<dbReference type="EMBL" id="CP028013">
    <property type="protein sequence ID" value="QHV47629.1"/>
    <property type="molecule type" value="Genomic_DNA"/>
</dbReference>
<accession>A0AB73UTD0</accession>